<dbReference type="PIRSF" id="PIRSF010340">
    <property type="entry name" value="Midasin"/>
    <property type="match status" value="1"/>
</dbReference>
<gene>
    <name evidence="12" type="ORF">AJ80_05455</name>
</gene>
<protein>
    <recommendedName>
        <fullName evidence="4 9">Midasin</fullName>
    </recommendedName>
</protein>
<dbReference type="InterPro" id="IPR041190">
    <property type="entry name" value="Midasin_AAA_lid_5"/>
</dbReference>
<feature type="compositionally biased region" description="Low complexity" evidence="10">
    <location>
        <begin position="4429"/>
        <end position="4438"/>
    </location>
</feature>
<dbReference type="EMBL" id="PDNA01000080">
    <property type="protein sequence ID" value="PGH15747.1"/>
    <property type="molecule type" value="Genomic_DNA"/>
</dbReference>
<evidence type="ECO:0000256" key="7">
    <source>
        <dbReference type="ARBA" id="ARBA00023186"/>
    </source>
</evidence>
<feature type="region of interest" description="Disordered" evidence="10">
    <location>
        <begin position="732"/>
        <end position="756"/>
    </location>
</feature>
<evidence type="ECO:0000259" key="11">
    <source>
        <dbReference type="PROSITE" id="PS50234"/>
    </source>
</evidence>
<evidence type="ECO:0000256" key="1">
    <source>
        <dbReference type="ARBA" id="ARBA00004604"/>
    </source>
</evidence>
<feature type="compositionally biased region" description="Basic and acidic residues" evidence="10">
    <location>
        <begin position="4512"/>
        <end position="4531"/>
    </location>
</feature>
<dbReference type="PANTHER" id="PTHR48103">
    <property type="entry name" value="MIDASIN-RELATED"/>
    <property type="match status" value="1"/>
</dbReference>
<comment type="similarity">
    <text evidence="3 9">Belongs to the midasin family.</text>
</comment>
<dbReference type="InterPro" id="IPR027417">
    <property type="entry name" value="P-loop_NTPase"/>
</dbReference>
<evidence type="ECO:0000256" key="2">
    <source>
        <dbReference type="ARBA" id="ARBA00004642"/>
    </source>
</evidence>
<evidence type="ECO:0000256" key="8">
    <source>
        <dbReference type="ARBA" id="ARBA00023242"/>
    </source>
</evidence>
<keyword evidence="6 9" id="KW-0067">ATP-binding</keyword>
<feature type="compositionally biased region" description="Acidic residues" evidence="10">
    <location>
        <begin position="4225"/>
        <end position="4253"/>
    </location>
</feature>
<evidence type="ECO:0000313" key="13">
    <source>
        <dbReference type="Proteomes" id="UP000224634"/>
    </source>
</evidence>
<dbReference type="FunFam" id="3.40.50.300:FF:001368">
    <property type="entry name" value="Midasin"/>
    <property type="match status" value="1"/>
</dbReference>
<dbReference type="SMART" id="SM00382">
    <property type="entry name" value="AAA"/>
    <property type="match status" value="6"/>
</dbReference>
<evidence type="ECO:0000313" key="12">
    <source>
        <dbReference type="EMBL" id="PGH15747.1"/>
    </source>
</evidence>
<dbReference type="GO" id="GO:0016887">
    <property type="term" value="F:ATP hydrolysis activity"/>
    <property type="evidence" value="ECO:0007669"/>
    <property type="project" value="InterPro"/>
</dbReference>
<feature type="compositionally biased region" description="Acidic residues" evidence="10">
    <location>
        <begin position="4130"/>
        <end position="4147"/>
    </location>
</feature>
<feature type="compositionally biased region" description="Basic and acidic residues" evidence="10">
    <location>
        <begin position="4576"/>
        <end position="4588"/>
    </location>
</feature>
<evidence type="ECO:0000256" key="9">
    <source>
        <dbReference type="PIRNR" id="PIRNR010340"/>
    </source>
</evidence>
<evidence type="ECO:0000256" key="3">
    <source>
        <dbReference type="ARBA" id="ARBA00007188"/>
    </source>
</evidence>
<feature type="compositionally biased region" description="Basic and acidic residues" evidence="10">
    <location>
        <begin position="4193"/>
        <end position="4224"/>
    </location>
</feature>
<dbReference type="InterPro" id="IPR048617">
    <property type="entry name" value="MDN1_AAA_lid_4"/>
</dbReference>
<dbReference type="GO" id="GO:0000055">
    <property type="term" value="P:ribosomal large subunit export from nucleus"/>
    <property type="evidence" value="ECO:0007669"/>
    <property type="project" value="TreeGrafter"/>
</dbReference>
<dbReference type="GO" id="GO:0005730">
    <property type="term" value="C:nucleolus"/>
    <property type="evidence" value="ECO:0007669"/>
    <property type="project" value="UniProtKB-SubCell"/>
</dbReference>
<dbReference type="Pfam" id="PF17865">
    <property type="entry name" value="AAA_lid_5"/>
    <property type="match status" value="1"/>
</dbReference>
<dbReference type="PROSITE" id="PS50234">
    <property type="entry name" value="VWFA"/>
    <property type="match status" value="1"/>
</dbReference>
<feature type="compositionally biased region" description="Acidic residues" evidence="10">
    <location>
        <begin position="4300"/>
        <end position="4309"/>
    </location>
</feature>
<feature type="compositionally biased region" description="Acidic residues" evidence="10">
    <location>
        <begin position="4155"/>
        <end position="4168"/>
    </location>
</feature>
<feature type="compositionally biased region" description="Polar residues" evidence="10">
    <location>
        <begin position="734"/>
        <end position="749"/>
    </location>
</feature>
<proteinExistence type="inferred from homology"/>
<evidence type="ECO:0000256" key="6">
    <source>
        <dbReference type="ARBA" id="ARBA00022840"/>
    </source>
</evidence>
<keyword evidence="7 9" id="KW-0143">Chaperone</keyword>
<dbReference type="OrthoDB" id="5186at2759"/>
<reference evidence="12 13" key="1">
    <citation type="submission" date="2017-10" db="EMBL/GenBank/DDBJ databases">
        <title>Comparative genomics in systemic dimorphic fungi from Ajellomycetaceae.</title>
        <authorList>
            <person name="Munoz J.F."/>
            <person name="Mcewen J.G."/>
            <person name="Clay O.K."/>
            <person name="Cuomo C.A."/>
        </authorList>
    </citation>
    <scope>NUCLEOTIDE SEQUENCE [LARGE SCALE GENOMIC DNA]</scope>
    <source>
        <strain evidence="12 13">UAMH7299</strain>
    </source>
</reference>
<feature type="compositionally biased region" description="Acidic residues" evidence="10">
    <location>
        <begin position="4480"/>
        <end position="4490"/>
    </location>
</feature>
<feature type="compositionally biased region" description="Acidic residues" evidence="10">
    <location>
        <begin position="4280"/>
        <end position="4291"/>
    </location>
</feature>
<dbReference type="InterPro" id="IPR040848">
    <property type="entry name" value="AAA_lid_7"/>
</dbReference>
<feature type="compositionally biased region" description="Basic and acidic residues" evidence="10">
    <location>
        <begin position="4110"/>
        <end position="4129"/>
    </location>
</feature>
<dbReference type="STRING" id="1447883.A0A2B7Y4Z8"/>
<feature type="region of interest" description="Disordered" evidence="10">
    <location>
        <begin position="4563"/>
        <end position="4590"/>
    </location>
</feature>
<dbReference type="FunFam" id="3.40.50.300:FF:000582">
    <property type="entry name" value="Midasin"/>
    <property type="match status" value="1"/>
</dbReference>
<accession>A0A2B7Y4Z8</accession>
<dbReference type="Pfam" id="PF21108">
    <property type="entry name" value="MDN1_4th"/>
    <property type="match status" value="1"/>
</dbReference>
<dbReference type="Gene3D" id="3.40.50.300">
    <property type="entry name" value="P-loop containing nucleotide triphosphate hydrolases"/>
    <property type="match status" value="6"/>
</dbReference>
<dbReference type="Pfam" id="PF17867">
    <property type="entry name" value="AAA_lid_7"/>
    <property type="match status" value="3"/>
</dbReference>
<feature type="compositionally biased region" description="Acidic residues" evidence="10">
    <location>
        <begin position="4319"/>
        <end position="4357"/>
    </location>
</feature>
<evidence type="ECO:0000256" key="4">
    <source>
        <dbReference type="ARBA" id="ARBA00017143"/>
    </source>
</evidence>
<dbReference type="PANTHER" id="PTHR48103:SF2">
    <property type="entry name" value="MIDASIN"/>
    <property type="match status" value="1"/>
</dbReference>
<dbReference type="InterPro" id="IPR011704">
    <property type="entry name" value="ATPase_dyneun-rel_AAA"/>
</dbReference>
<evidence type="ECO:0000256" key="5">
    <source>
        <dbReference type="ARBA" id="ARBA00022741"/>
    </source>
</evidence>
<dbReference type="GO" id="GO:0030687">
    <property type="term" value="C:preribosome, large subunit precursor"/>
    <property type="evidence" value="ECO:0007669"/>
    <property type="project" value="TreeGrafter"/>
</dbReference>
<keyword evidence="8 9" id="KW-0539">Nucleus</keyword>
<dbReference type="Pfam" id="PF07728">
    <property type="entry name" value="AAA_5"/>
    <property type="match status" value="8"/>
</dbReference>
<feature type="compositionally biased region" description="Basic and acidic residues" evidence="10">
    <location>
        <begin position="4451"/>
        <end position="4461"/>
    </location>
</feature>
<dbReference type="GO" id="GO:0005654">
    <property type="term" value="C:nucleoplasm"/>
    <property type="evidence" value="ECO:0007669"/>
    <property type="project" value="UniProtKB-SubCell"/>
</dbReference>
<feature type="compositionally biased region" description="Basic and acidic residues" evidence="10">
    <location>
        <begin position="4071"/>
        <end position="4082"/>
    </location>
</feature>
<dbReference type="SUPFAM" id="SSF52540">
    <property type="entry name" value="P-loop containing nucleoside triphosphate hydrolases"/>
    <property type="match status" value="6"/>
</dbReference>
<dbReference type="InterPro" id="IPR012099">
    <property type="entry name" value="Midasin"/>
</dbReference>
<dbReference type="GO" id="GO:0000027">
    <property type="term" value="P:ribosomal large subunit assembly"/>
    <property type="evidence" value="ECO:0007669"/>
    <property type="project" value="InterPro"/>
</dbReference>
<dbReference type="SUPFAM" id="SSF53300">
    <property type="entry name" value="vWA-like"/>
    <property type="match status" value="1"/>
</dbReference>
<evidence type="ECO:0000256" key="10">
    <source>
        <dbReference type="SAM" id="MobiDB-lite"/>
    </source>
</evidence>
<feature type="region of interest" description="Disordered" evidence="10">
    <location>
        <begin position="4067"/>
        <end position="4549"/>
    </location>
</feature>
<sequence>MQEIPMKMRVPADPQLLRQLPNELVEVLRSSANPSSWLDGLALAALRPQCTEKIFAIYEPIFVDLAARWILLDSRAYSVQTIAAFSRILPFARHLLTFANVVSKRHEDLLPFSSLVEDVDLYSLLLAIFRLLSLDSDTFSKRVSPVRLQSLFQHPSPIIRYLAIRCFCLYMRAADGATQDMLEKYIGDSIIEGVWEDRTIDYRFLSLWEERRWSELGKQIKKSRNSRDDAETETWIRQLQQNFTPNTAAIGGVLLPTDRPEPSMGSSSLVTTPTVRQNLRNLASSLLSTEPILLVGLAGSGKTSLANYAAGEMGQASTMITLHLNEQTDSKSLLGVYSTSTQAGSFSWQPGVLTKAAREGRWVLIEDLDRAPSEVLGLILPLIEKRELVIPSRKEHIRCADGFKVIATMRSTINTAGKEITPSGSMLGSRLWNRVPVMSMALEEIQDIIAQSFPLLTPRMNTVMAMYSSLITTFETSLSKRSIQGRSPGLRDLMKFCERTERRLRRAGCETGCEAVSDGINDEIFMDAVDCFAVYLSSEAAQSLIIETIAEQMHISPQRMKYCLSERIPTYTDEPNTLSIGREICPKMKLTKGRKSISKKTTFAPTRSSLRTMERVAAALQLSEPILLVGETGIGKTAVIQQLAALLNQRLTVVNLSQQSESTDLLGGYKPVNLRSLAIPMVDEFNLLFESTFSARKNQKFLTSVSKSAASGNWVRLVTILKEAARMASDVFKSKQNGTDGNGETQSEQPSKRRRLDDPKYVALRQKWESFTQELTEFESRVSQGDTKFGFAFVPGKIVKALRNGEWVLLDEINLASPDTLESIASLLHHGRDGAPSVLLSEAGDVERVVGHPNFRIFGAMNPATDAGKRDLAPGLRSRFTEIYVHSPDTELDDLLGLIQVYLGSLASNDDTAALSLARLYFDTKKLGLENKLTDGAGQKPHFSIRTLVRSLFYVREQAHIYGLRRAIYEGFYMSFLTLLSQGAERLIIPLLDKHLFGNMKNARSVLGQTPRAPTDGASYVQFRHYWMRQGSFPIESQSHYIITPFIERNLMNLVRASSTRRFPILLQGPTSSGKTSMVEYLAKISGNKFVRINNHEHTDLQEYLGTYVSGEDGSLRYQEGVLVEALRNGYWIVLDELNLAPTDVLEALNRLLDDNRELFLPETQEVVHPHPNFMLFATQNPAGLYGGRKILSRAFRNRFLELHFDDIPEGELEYILKERSQIAPSFCTRIVEVYRKLSLLRQSSRLFEQKNSFATLRDLFRWALRRADDREQLAINGFMLLAERVRNSQERAAVKQVIEEVMRVKIDESVIYGARNLEDHLEKLSASPPSGVIWTRAMRRLLVLVSKAIENNEPVLLVGETGCGKTQLCEAVTEIYGKQLLTINAHVNLETGDLIGAQRPVRNRSQIEHQLRVDLSTLLKQIPSLEGTDGASVEAMIRVFPSLKPDQVQTCDPELLNRIRENTIRVQALFEWADGSLITAMKTGRHFLLDEISLADDSVLERLNSVLEPHRSILLAEKGPKDSLIVANEGFQFLATMNPGGDYGKRELSAALRNRLTEIWVPLLSEDDDVLPIIEAKLLSPLPNAPKAMLDFAKWFKDHFQSTSSGSISIRDLLAWVNFVNTCKSLDPVSAMVHGASLVYIDTLGANPSAMLAAVSGDLETDRRTCLGQLGAIFEFDAVSTYWSETSISVSDDTIKIGPFSLEVGPNSRRDPSFALDAPTTVANSLRIARGLQSSKPILLEGSPGVGKTTLVAALADVLGEPLTRINLSDQTDLTDLFGSDVPVEGSGMGNFAWRDAPFLRAMQKGEWVLLDEMNLASQSVLEGLNSCLDHRQQVYISELDQTFKRHPNFVLFAAQNPHHQGGGRKGLPASFVNRFTVVYADSFSRNDLQMICQRISPNAPQDEIEKLVGFISALNHTVQIDRTMGTIGGPWEINLRDISRWLRLLESTPVRVPPAQFLDVVISHRFRTVDDRSRVSAVYAQLLGAVPDSKSYFHNLTPDTYQVGLGLLRRNRITQSSIDPHMSLVTRDLPVLESLILCIEQGWPSILVGPSGCGKSSLLRKLAAMSGAKLVELALNADTDTMDLVGGFEQVDNARHVLSFVDEFSQFLRRQIVKGCSVEEAFELSSDLVQLYQALQTNSLTLESIYSCLATLSEKAPNLGVDEFRDRCASLLNNDASRVGFAWTEGLFIQAVERGHWVVLDNANLCNSSVLDRLNSLMEPNGTLIINEQRTGDGLAKVVTPHPSFRLFLTMDPRHGELSRAMRNRAIEICFLASTDEMVSIPHGITYAAESSTYRVRPSQELHESEEQDGEIEGAFCITLDHLSRNDLDRVSGSSSSVDLCVSTTPVSDATTSLSLYQKLSVEGLLRRSLGDFETVQNGSSGTQVDSRRNFEPLHPLVNEPGLLTNVRAESQQEVIRLAKLQELRMNAHGLYGTLSRLNEFALTKKPSEMTRLERSMVSSRIPALMKETTQPLALFLARCVQALQDLLVVSSEDTLQNPNIVPAISSILDYCLDVIQTAQCTDFDEGIFQTYLQLGRSIYSEFKHVNPDLFEVFSRSLDAFRANWGLSTGQSMQRMWERWRPATPQDAAHLQLMLELQQIASRFDKIILKTNLPIEQLSKLRLSLLNAQTTMLFATEGSGLIQDLGNVIDDLESRIQEADSVSSPYFATEFEALCQYRDLIENNYGATDISSSLLGPLELLAGRPSHPHDVSTLNNAVPELLSKISRFSGFQNSFKQPFALQGTISLSLIDRLTTLGDVPLKAMDLLGSELQIMAHGLSSSSREISVDQISLLQEQLTALLEDLLRCHMDLIEPESFGHVISTLKRSINQDHADHLSRKEMSKLHLNDSLESGHYFRNIASGILGESFSELVTNNGTVEDKYHQAGLACVKLAITCLQLFVPNRPFDPSLGLAVQRQRYSQRISEKTQKRRALQVYETHFSGQSSSLRIKLVDVELQLLGTAPPLPPVTRPQPSQLGELQGEFTNLLNSVLNRINETGLLSKDARDTFANDQCLLLQRNVRQICHRLAENYKAYDDIVIPVVRFLELLDLGIGLSQCSSSESSSRHQFIHAVSETTPFLGSDGVDLSKIQQVEPLSSISDSIQLEIHNLSVLSTSQNTNPDTLAHSSHRHILRDLLDRFYRIWKEQLKSDQKKEAENTSLYRHQGSFEDEQEADDNEFRELFPTFEGEGEGSNISATAQLDTSSVSLKLSRLLGDLFSTTDKQSRLMQLVKASAKLLGTRLSRDYTVLTTAQPKSHLSGAILLLDEAINPLQVTSYNFYIDPNPVEVKKLAELVKTIRSRFYQIQQAWPEHATLGDVINCCSEIFLFRHQEPLAKFITKAEKLHSFIYEWQQVASSEYSAAQVYNDLTSLLISWRRLELSTWGRLLDIEKEKCDQDASAWFFIAYEVIVAVPCQLAYEGQELSDHLEQLVSTLEKFLSSTLMGQFAPRIHLIENFKSLLQLYVPDLLELSKVVSALNNVLYHFKPFVPVFDKILSDGRQPLERNIQEAIQLASWKDTNITALRESARRSHYKLFKTVRKYRAVLSRASDGVLARGLPEGAYKSDVLSTGALLSPELSADTLQACQDNVPMWEQRAARFKDPENSVKSMKRVYESALSDLQAPDILDTFMRDVIESINDFKSSTPKTLTEENKEEVQHLKGQKRRFYAEKLRTLRHMGVRSNVGTDAIDNQRSIAVILSTTQAFNSFEKFPHLQNADSYFHRFLEVVQPAREASRTYSEDLSNVEVARSIGSVEGLLSWILKQRSTLAPRLNNLADVESAVAQMKDLSDLSLGSVCKAQHSAHSHRDIRGTLNWLSTIIGVCITIIQIHEKFARLDSSSVVNSLASWKDRVNQQIVAIKGLTSLPRGLSSTIHEKCLAEAQVMPADIKADVLGWIDARPEMAFALEQILHWTESKQSEDVELNGVEASRSVQDLDSSLLTAMDKIFVTLQRISASLSASPSSTEDPTWLVKADQSMSKALAELHMAEIADSISSVLSHIQYVSETEPNNLVSIAAAVSSVLPLAQQYQVICTDLLHRYCSLHREMCKMSYILAKSFTQVASEGFCNPHESSTEQDKNEKLESGTGLGEGEGAEDISKDVQDDEDLTELAQEKQQDSGKDEIENSKDAVDMDQEELEAEMSDVEQEEKDGSNASDGEEEEDDIDEEVGSVDGLDAGAVDEKLWDGENEEEQKDTENDQGKGENESEDKTAAAEQKKEGPDKENGEQEESDDESMEAPDDEAEAVGGREEEDVTDPYAKEEQVLDLPEDMELDGPDKEENVSDEDEDMDGLSDVDSKWEGEADVPEDSKDEDFPASPDQTDAEADETVEESKEDDATADGEETIEEQEPETAQEEEEEAALRAEKDDNDAAPENVAESEAVSGGQGADQDQNEEMGTSGEATQPSGSKEQTDQQDQQMSEVDEAEEGKQADNAAGGQNDDAVDDSQAQAFKKLGDILEEWHKRQQQIKEASEEKEQQPQEENQDINMEDADFEHLADDQDAADTQALGQANEEQAKALDDSQAVESDRKLEDGEALPDAAEPENIVEPPSLEDHMQLEQKITPLDNNAPKPFIAGENRADLDPSDKGAQAEDLADVDEVDEHLSALHVSSELAPLTSPEEARRLWSHYESVTHDLSLSLTEQLRLILAPTMATKLRGDFRTGKRLNIKRIIPYIASQYKRDKIWMRRSIPSKRNYQIMLAVDDSKSMLESGSGQLAFETLALVAKSLNMLEAGDLCVVSFGDEEHARVAHEFGKPFSSDAGVHIFQQFSFKQTGTNVRKLIADSIALFREAKIKQSRSSTGGDLWQLELIISDGICEDHETIRRLVRQAQEERIMIVFIIVDAVKGSSILDLTQASFEPEGGSGEMKLKMKRYLEGFPFPYYLVVRNVLELPAVLTLALKQWFAEVVDIAG</sequence>
<dbReference type="FunFam" id="3.40.50.300:FF:001205">
    <property type="entry name" value="Midasin"/>
    <property type="match status" value="1"/>
</dbReference>
<feature type="compositionally biased region" description="Polar residues" evidence="10">
    <location>
        <begin position="4398"/>
        <end position="4418"/>
    </location>
</feature>
<organism evidence="12 13">
    <name type="scientific">Polytolypa hystricis (strain UAMH7299)</name>
    <dbReference type="NCBI Taxonomy" id="1447883"/>
    <lineage>
        <taxon>Eukaryota</taxon>
        <taxon>Fungi</taxon>
        <taxon>Dikarya</taxon>
        <taxon>Ascomycota</taxon>
        <taxon>Pezizomycotina</taxon>
        <taxon>Eurotiomycetes</taxon>
        <taxon>Eurotiomycetidae</taxon>
        <taxon>Onygenales</taxon>
        <taxon>Onygenales incertae sedis</taxon>
        <taxon>Polytolypa</taxon>
    </lineage>
</organism>
<dbReference type="Proteomes" id="UP000224634">
    <property type="component" value="Unassembled WGS sequence"/>
</dbReference>
<comment type="subcellular location">
    <subcellularLocation>
        <location evidence="1">Nucleus</location>
        <location evidence="1">Nucleolus</location>
    </subcellularLocation>
    <subcellularLocation>
        <location evidence="2">Nucleus</location>
        <location evidence="2">Nucleoplasm</location>
    </subcellularLocation>
</comment>
<dbReference type="InterPro" id="IPR003593">
    <property type="entry name" value="AAA+_ATPase"/>
</dbReference>
<dbReference type="InterPro" id="IPR036465">
    <property type="entry name" value="vWFA_dom_sf"/>
</dbReference>
<name>A0A2B7Y4Z8_POLH7</name>
<feature type="domain" description="VWFA" evidence="11">
    <location>
        <begin position="4695"/>
        <end position="4906"/>
    </location>
</feature>
<comment type="caution">
    <text evidence="12">The sequence shown here is derived from an EMBL/GenBank/DDBJ whole genome shotgun (WGS) entry which is preliminary data.</text>
</comment>
<dbReference type="CDD" id="cd00009">
    <property type="entry name" value="AAA"/>
    <property type="match status" value="2"/>
</dbReference>
<keyword evidence="5 9" id="KW-0547">Nucleotide-binding</keyword>
<keyword evidence="13" id="KW-1185">Reference proteome</keyword>
<dbReference type="InterPro" id="IPR002035">
    <property type="entry name" value="VWF_A"/>
</dbReference>
<dbReference type="GO" id="GO:0005524">
    <property type="term" value="F:ATP binding"/>
    <property type="evidence" value="ECO:0007669"/>
    <property type="project" value="UniProtKB-KW"/>
</dbReference>
<comment type="function">
    <text evidence="9">Nuclear chaperone required for maturation and nuclear export of pre-60S ribosome subunits.</text>
</comment>
<dbReference type="FunFam" id="3.40.50.300:FF:000142">
    <property type="entry name" value="Midasin"/>
    <property type="match status" value="1"/>
</dbReference>